<dbReference type="Proteomes" id="UP001374535">
    <property type="component" value="Chromosome 10"/>
</dbReference>
<dbReference type="AlphaFoldDB" id="A0AAQ3MPS2"/>
<reference evidence="1 2" key="1">
    <citation type="journal article" date="2023" name="Life. Sci Alliance">
        <title>Evolutionary insights into 3D genome organization and epigenetic landscape of Vigna mungo.</title>
        <authorList>
            <person name="Junaid A."/>
            <person name="Singh B."/>
            <person name="Bhatia S."/>
        </authorList>
    </citation>
    <scope>NUCLEOTIDE SEQUENCE [LARGE SCALE GENOMIC DNA]</scope>
    <source>
        <strain evidence="1">Urdbean</strain>
    </source>
</reference>
<organism evidence="1 2">
    <name type="scientific">Vigna mungo</name>
    <name type="common">Black gram</name>
    <name type="synonym">Phaseolus mungo</name>
    <dbReference type="NCBI Taxonomy" id="3915"/>
    <lineage>
        <taxon>Eukaryota</taxon>
        <taxon>Viridiplantae</taxon>
        <taxon>Streptophyta</taxon>
        <taxon>Embryophyta</taxon>
        <taxon>Tracheophyta</taxon>
        <taxon>Spermatophyta</taxon>
        <taxon>Magnoliopsida</taxon>
        <taxon>eudicotyledons</taxon>
        <taxon>Gunneridae</taxon>
        <taxon>Pentapetalae</taxon>
        <taxon>rosids</taxon>
        <taxon>fabids</taxon>
        <taxon>Fabales</taxon>
        <taxon>Fabaceae</taxon>
        <taxon>Papilionoideae</taxon>
        <taxon>50 kb inversion clade</taxon>
        <taxon>NPAAA clade</taxon>
        <taxon>indigoferoid/millettioid clade</taxon>
        <taxon>Phaseoleae</taxon>
        <taxon>Vigna</taxon>
    </lineage>
</organism>
<name>A0AAQ3MPS2_VIGMU</name>
<gene>
    <name evidence="1" type="ORF">V8G54_033667</name>
</gene>
<accession>A0AAQ3MPS2</accession>
<protein>
    <submittedName>
        <fullName evidence="1">Uncharacterized protein</fullName>
    </submittedName>
</protein>
<sequence>MARKFVVSVLSKVVGVRREARERRRIGFPTRPSGPKWVEVEGLVFGKSELVGTVAGVVVVVVTVKIEANHLGQTWFGSWPMSIEYDGRRRRKQGEQYCILVVFAFKSWDWLLTDGYVVGNGIVKLPTDTSVGNTISKGLKSIPRECDRLYSILESCRVNQPSLAVAIGRSCRGGYLPITSSDHIFQSYSIHILLTLYNSYSQIVPPPRSKVEVRRTVKVEGERTFKIWEKRTIQSIQASERVKAASASHKELRQALGLNIATLDQQEISAKRKLHHHKSSSLCDISSTRRTKVVASRPIVSRQSSKDRVVLLARPVTKSYNSCEQTKAYRSMRNEFSHSALQVLSHSILQRFSHSALQVLGHQASQLFVHSTSRVLDYSAFQVFNRLTSLPFDLATIRPHRFCLLGSSPGTHGSRTTNHVYWEVLQEILGHGRSILSTGKFSRNSWEVLQELVGHRRSILSTGKFSRNSWVTDDQSRLLGGSPGTLRPRTVNHVYWEVLQELLGHGRSITSTGRLSRNSWATDDQFYLLGSSLGTPGSRTTNHELMGHRQSILSTRKFSRNSWAIDGQFRLLGSSPGTPRPRTTNLVYWEILQELLGQEHNLLQTHNAFCRYLPLGQRLKRANIQDLGKANDPVNPSIRKSQSRVSQTFEDLLDPVDEMELLELRGALSAERYLSRKRFCAPDPALSASIFRINMLGRLGVNAEHPSGVSHLPLSGEPSAERCTYGPRSKFCYFSEL</sequence>
<keyword evidence="2" id="KW-1185">Reference proteome</keyword>
<dbReference type="EMBL" id="CP144691">
    <property type="protein sequence ID" value="WVY94579.1"/>
    <property type="molecule type" value="Genomic_DNA"/>
</dbReference>
<proteinExistence type="predicted"/>
<evidence type="ECO:0000313" key="1">
    <source>
        <dbReference type="EMBL" id="WVY94579.1"/>
    </source>
</evidence>
<evidence type="ECO:0000313" key="2">
    <source>
        <dbReference type="Proteomes" id="UP001374535"/>
    </source>
</evidence>